<dbReference type="InterPro" id="IPR006426">
    <property type="entry name" value="Asn_synth_AEB"/>
</dbReference>
<evidence type="ECO:0000256" key="10">
    <source>
        <dbReference type="PIRSR" id="PIRSR001589-3"/>
    </source>
</evidence>
<dbReference type="Gene3D" id="3.40.50.620">
    <property type="entry name" value="HUPs"/>
    <property type="match status" value="2"/>
</dbReference>
<evidence type="ECO:0000256" key="7">
    <source>
        <dbReference type="ARBA" id="ARBA00048741"/>
    </source>
</evidence>
<dbReference type="Gene3D" id="3.60.20.10">
    <property type="entry name" value="Glutamine Phosphoribosylpyrophosphate, subunit 1, domain 1"/>
    <property type="match status" value="1"/>
</dbReference>
<dbReference type="Pfam" id="PF00733">
    <property type="entry name" value="Asn_synthase"/>
    <property type="match status" value="1"/>
</dbReference>
<dbReference type="PIRSF" id="PIRSF001589">
    <property type="entry name" value="Asn_synthetase_glu-h"/>
    <property type="match status" value="1"/>
</dbReference>
<dbReference type="EMBL" id="SRLB01000009">
    <property type="protein sequence ID" value="TGD98922.1"/>
    <property type="molecule type" value="Genomic_DNA"/>
</dbReference>
<comment type="pathway">
    <text evidence="1">Amino-acid biosynthesis; L-asparagine biosynthesis; L-asparagine from L-aspartate (L-Gln route): step 1/1.</text>
</comment>
<protein>
    <recommendedName>
        <fullName evidence="3">asparagine synthase (glutamine-hydrolyzing)</fullName>
        <ecNumber evidence="3">6.3.5.4</ecNumber>
    </recommendedName>
</protein>
<dbReference type="GO" id="GO:0005524">
    <property type="term" value="F:ATP binding"/>
    <property type="evidence" value="ECO:0007669"/>
    <property type="project" value="UniProtKB-KW"/>
</dbReference>
<keyword evidence="13" id="KW-1185">Reference proteome</keyword>
<dbReference type="OrthoDB" id="9763290at2"/>
<keyword evidence="8" id="KW-0028">Amino-acid biosynthesis</keyword>
<gene>
    <name evidence="12" type="primary">asnB</name>
    <name evidence="12" type="ORF">EU555_13490</name>
</gene>
<sequence length="656" mass="71167">MCGIAGLLDLAGTPRPAAERAAEVEAMLDRLAHRGPDEAGVVADARVALGAVRLRIVDLALGQQPMGDESGRWWIAFNGEVYNFPELRAELEAEGAVFRSRCDTEVVLRAWMQWGEAAASRLEGGFAFALHDRRARCTHLVRDRAGKRPLFYREEAGGLVFASEMKAFFARPGYGFAWDEGGLSALFGQWTPFGEATPYRGIRQVPAGGSLRVDPTRIRLTRYAEMPLARGDAKIGFEAAAERARALLRGSVARRLRGDVEVAVLLSGGLDSAVVAHLAAEAGARPPRAFSVGFTEAAFDESADQDLVAGRLGLDHDRLVIGPGDIAAAFEPALWHAEIPQFRTAFVPIYRLAGRIREAGCKVVLSGEGADEVFYGYDLFKETALRAEWPALDAETRRSRLRRLYPYLPHFATGDTRALEALFARSSAGADDPLYSHALRFENGRLAQRLLRVAPQDGALPEVAAGLAGLDPVARAQWLETRTLMEGYLLSSQGDRMTFAHGVEPRNPFLAPDVTAFAAGLPRHFHLTPEDGEKRLLKAAFADVLPARILEKPKQPYRAPDAAAFADPAAGRLIPWVEDALAPASLGEVGPVEAGAALRLVDKVRRSGGAVSPRENQAFLLLLSLVLLDGLYVRGTGRERRAPRPPCTRAVLRDAA</sequence>
<evidence type="ECO:0000256" key="8">
    <source>
        <dbReference type="PIRSR" id="PIRSR001589-1"/>
    </source>
</evidence>
<evidence type="ECO:0000313" key="13">
    <source>
        <dbReference type="Proteomes" id="UP000297535"/>
    </source>
</evidence>
<dbReference type="Pfam" id="PF13522">
    <property type="entry name" value="GATase_6"/>
    <property type="match status" value="1"/>
</dbReference>
<dbReference type="NCBIfam" id="TIGR01536">
    <property type="entry name" value="asn_synth_AEB"/>
    <property type="match status" value="1"/>
</dbReference>
<organism evidence="12 13">
    <name type="scientific">Methylobacterium nonmethylotrophicum</name>
    <dbReference type="NCBI Taxonomy" id="1141884"/>
    <lineage>
        <taxon>Bacteria</taxon>
        <taxon>Pseudomonadati</taxon>
        <taxon>Pseudomonadota</taxon>
        <taxon>Alphaproteobacteria</taxon>
        <taxon>Hyphomicrobiales</taxon>
        <taxon>Methylobacteriaceae</taxon>
        <taxon>Methylobacterium</taxon>
    </lineage>
</organism>
<evidence type="ECO:0000259" key="11">
    <source>
        <dbReference type="PROSITE" id="PS51278"/>
    </source>
</evidence>
<evidence type="ECO:0000256" key="9">
    <source>
        <dbReference type="PIRSR" id="PIRSR001589-2"/>
    </source>
</evidence>
<keyword evidence="6 8" id="KW-0315">Glutamine amidotransferase</keyword>
<feature type="active site" description="For GATase activity" evidence="8">
    <location>
        <position position="2"/>
    </location>
</feature>
<dbReference type="PANTHER" id="PTHR43284:SF1">
    <property type="entry name" value="ASPARAGINE SYNTHETASE"/>
    <property type="match status" value="1"/>
</dbReference>
<keyword evidence="4 9" id="KW-0547">Nucleotide-binding</keyword>
<dbReference type="PANTHER" id="PTHR43284">
    <property type="entry name" value="ASPARAGINE SYNTHETASE (GLUTAMINE-HYDROLYZING)"/>
    <property type="match status" value="1"/>
</dbReference>
<feature type="site" description="Important for beta-aspartyl-AMP intermediate formation" evidence="10">
    <location>
        <position position="368"/>
    </location>
</feature>
<dbReference type="SUPFAM" id="SSF56235">
    <property type="entry name" value="N-terminal nucleophile aminohydrolases (Ntn hydrolases)"/>
    <property type="match status" value="1"/>
</dbReference>
<dbReference type="InterPro" id="IPR001962">
    <property type="entry name" value="Asn_synthase"/>
</dbReference>
<evidence type="ECO:0000256" key="3">
    <source>
        <dbReference type="ARBA" id="ARBA00012737"/>
    </source>
</evidence>
<dbReference type="InterPro" id="IPR029055">
    <property type="entry name" value="Ntn_hydrolases_N"/>
</dbReference>
<keyword evidence="8" id="KW-0061">Asparagine biosynthesis</keyword>
<keyword evidence="12" id="KW-0436">Ligase</keyword>
<feature type="binding site" evidence="9">
    <location>
        <begin position="366"/>
        <end position="367"/>
    </location>
    <ligand>
        <name>ATP</name>
        <dbReference type="ChEBI" id="CHEBI:30616"/>
    </ligand>
</feature>
<evidence type="ECO:0000256" key="4">
    <source>
        <dbReference type="ARBA" id="ARBA00022741"/>
    </source>
</evidence>
<accession>A0A4Z0NPS7</accession>
<comment type="catalytic activity">
    <reaction evidence="7">
        <text>L-aspartate + L-glutamine + ATP + H2O = L-asparagine + L-glutamate + AMP + diphosphate + H(+)</text>
        <dbReference type="Rhea" id="RHEA:12228"/>
        <dbReference type="ChEBI" id="CHEBI:15377"/>
        <dbReference type="ChEBI" id="CHEBI:15378"/>
        <dbReference type="ChEBI" id="CHEBI:29985"/>
        <dbReference type="ChEBI" id="CHEBI:29991"/>
        <dbReference type="ChEBI" id="CHEBI:30616"/>
        <dbReference type="ChEBI" id="CHEBI:33019"/>
        <dbReference type="ChEBI" id="CHEBI:58048"/>
        <dbReference type="ChEBI" id="CHEBI:58359"/>
        <dbReference type="ChEBI" id="CHEBI:456215"/>
        <dbReference type="EC" id="6.3.5.4"/>
    </reaction>
</comment>
<evidence type="ECO:0000256" key="1">
    <source>
        <dbReference type="ARBA" id="ARBA00005187"/>
    </source>
</evidence>
<dbReference type="CDD" id="cd01991">
    <property type="entry name" value="Asn_synthase_B_C"/>
    <property type="match status" value="1"/>
</dbReference>
<dbReference type="EC" id="6.3.5.4" evidence="3"/>
<dbReference type="InterPro" id="IPR051786">
    <property type="entry name" value="ASN_synthetase/amidase"/>
</dbReference>
<dbReference type="CDD" id="cd00712">
    <property type="entry name" value="AsnB"/>
    <property type="match status" value="1"/>
</dbReference>
<evidence type="ECO:0000256" key="5">
    <source>
        <dbReference type="ARBA" id="ARBA00022840"/>
    </source>
</evidence>
<dbReference type="InterPro" id="IPR014729">
    <property type="entry name" value="Rossmann-like_a/b/a_fold"/>
</dbReference>
<evidence type="ECO:0000256" key="2">
    <source>
        <dbReference type="ARBA" id="ARBA00005752"/>
    </source>
</evidence>
<dbReference type="GO" id="GO:0004066">
    <property type="term" value="F:asparagine synthase (glutamine-hydrolyzing) activity"/>
    <property type="evidence" value="ECO:0007669"/>
    <property type="project" value="UniProtKB-EC"/>
</dbReference>
<keyword evidence="5 9" id="KW-0067">ATP-binding</keyword>
<dbReference type="Proteomes" id="UP000297535">
    <property type="component" value="Unassembled WGS sequence"/>
</dbReference>
<comment type="similarity">
    <text evidence="2">Belongs to the asparagine synthetase family.</text>
</comment>
<feature type="binding site" evidence="9">
    <location>
        <position position="265"/>
    </location>
    <ligand>
        <name>ATP</name>
        <dbReference type="ChEBI" id="CHEBI:30616"/>
    </ligand>
</feature>
<dbReference type="GO" id="GO:0005829">
    <property type="term" value="C:cytosol"/>
    <property type="evidence" value="ECO:0007669"/>
    <property type="project" value="TreeGrafter"/>
</dbReference>
<feature type="domain" description="Glutamine amidotransferase type-2" evidence="11">
    <location>
        <begin position="2"/>
        <end position="216"/>
    </location>
</feature>
<dbReference type="AlphaFoldDB" id="A0A4Z0NPS7"/>
<feature type="binding site" evidence="9">
    <location>
        <position position="292"/>
    </location>
    <ligand>
        <name>ATP</name>
        <dbReference type="ChEBI" id="CHEBI:30616"/>
    </ligand>
</feature>
<dbReference type="SUPFAM" id="SSF52402">
    <property type="entry name" value="Adenine nucleotide alpha hydrolases-like"/>
    <property type="match status" value="1"/>
</dbReference>
<name>A0A4Z0NPS7_9HYPH</name>
<dbReference type="InterPro" id="IPR033738">
    <property type="entry name" value="AsnB_N"/>
</dbReference>
<proteinExistence type="inferred from homology"/>
<dbReference type="InterPro" id="IPR017932">
    <property type="entry name" value="GATase_2_dom"/>
</dbReference>
<feature type="binding site" evidence="9">
    <location>
        <position position="103"/>
    </location>
    <ligand>
        <name>L-glutamine</name>
        <dbReference type="ChEBI" id="CHEBI:58359"/>
    </ligand>
</feature>
<reference evidence="12 13" key="1">
    <citation type="submission" date="2019-04" db="EMBL/GenBank/DDBJ databases">
        <authorList>
            <person name="Feng G."/>
            <person name="Zhu H."/>
        </authorList>
    </citation>
    <scope>NUCLEOTIDE SEQUENCE [LARGE SCALE GENOMIC DNA]</scope>
    <source>
        <strain evidence="12 13">6HR-1</strain>
    </source>
</reference>
<dbReference type="GO" id="GO:0006529">
    <property type="term" value="P:asparagine biosynthetic process"/>
    <property type="evidence" value="ECO:0007669"/>
    <property type="project" value="UniProtKB-KW"/>
</dbReference>
<dbReference type="RefSeq" id="WP_135415161.1">
    <property type="nucleotide sequence ID" value="NZ_SRLB01000009.1"/>
</dbReference>
<dbReference type="PROSITE" id="PS51278">
    <property type="entry name" value="GATASE_TYPE_2"/>
    <property type="match status" value="1"/>
</dbReference>
<evidence type="ECO:0000313" key="12">
    <source>
        <dbReference type="EMBL" id="TGD98922.1"/>
    </source>
</evidence>
<comment type="caution">
    <text evidence="12">The sequence shown here is derived from an EMBL/GenBank/DDBJ whole genome shotgun (WGS) entry which is preliminary data.</text>
</comment>
<evidence type="ECO:0000256" key="6">
    <source>
        <dbReference type="ARBA" id="ARBA00022962"/>
    </source>
</evidence>